<keyword evidence="4" id="KW-1185">Reference proteome</keyword>
<dbReference type="EMBL" id="JTFC01000029">
    <property type="protein sequence ID" value="RUS56972.1"/>
    <property type="molecule type" value="Genomic_DNA"/>
</dbReference>
<gene>
    <name evidence="3" type="ORF">QI30_07820</name>
</gene>
<dbReference type="RefSeq" id="WP_126990385.1">
    <property type="nucleotide sequence ID" value="NZ_JTFC01000029.1"/>
</dbReference>
<organism evidence="3 4">
    <name type="scientific">Candidatus Kurthia intestinigallinarum</name>
    <dbReference type="NCBI Taxonomy" id="1562256"/>
    <lineage>
        <taxon>Bacteria</taxon>
        <taxon>Bacillati</taxon>
        <taxon>Bacillota</taxon>
        <taxon>Bacilli</taxon>
        <taxon>Bacillales</taxon>
        <taxon>Caryophanaceae</taxon>
        <taxon>Kurthia</taxon>
    </lineage>
</organism>
<feature type="domain" description="DNA/RNA non-specific endonuclease/pyrophosphatase/phosphodiesterase" evidence="2">
    <location>
        <begin position="97"/>
        <end position="274"/>
    </location>
</feature>
<evidence type="ECO:0000313" key="4">
    <source>
        <dbReference type="Proteomes" id="UP000288623"/>
    </source>
</evidence>
<dbReference type="AlphaFoldDB" id="A0A433RUL5"/>
<dbReference type="OrthoDB" id="9783680at2"/>
<dbReference type="InterPro" id="IPR001604">
    <property type="entry name" value="Endo_G_ENPP1-like_dom"/>
</dbReference>
<evidence type="ECO:0000259" key="2">
    <source>
        <dbReference type="Pfam" id="PF01223"/>
    </source>
</evidence>
<accession>A0A433RUL5</accession>
<name>A0A433RUL5_9BACL</name>
<feature type="signal peptide" evidence="1">
    <location>
        <begin position="1"/>
        <end position="22"/>
    </location>
</feature>
<feature type="chain" id="PRO_5039627345" description="DNA/RNA non-specific endonuclease/pyrophosphatase/phosphodiesterase domain-containing protein" evidence="1">
    <location>
        <begin position="23"/>
        <end position="287"/>
    </location>
</feature>
<dbReference type="GO" id="GO:0046872">
    <property type="term" value="F:metal ion binding"/>
    <property type="evidence" value="ECO:0007669"/>
    <property type="project" value="InterPro"/>
</dbReference>
<proteinExistence type="predicted"/>
<evidence type="ECO:0000313" key="3">
    <source>
        <dbReference type="EMBL" id="RUS56972.1"/>
    </source>
</evidence>
<evidence type="ECO:0000256" key="1">
    <source>
        <dbReference type="SAM" id="SignalP"/>
    </source>
</evidence>
<dbReference type="GO" id="GO:0003676">
    <property type="term" value="F:nucleic acid binding"/>
    <property type="evidence" value="ECO:0007669"/>
    <property type="project" value="InterPro"/>
</dbReference>
<dbReference type="InterPro" id="IPR044929">
    <property type="entry name" value="DNA/RNA_non-sp_Endonuclease_sf"/>
</dbReference>
<dbReference type="GO" id="GO:0016787">
    <property type="term" value="F:hydrolase activity"/>
    <property type="evidence" value="ECO:0007669"/>
    <property type="project" value="InterPro"/>
</dbReference>
<dbReference type="PROSITE" id="PS51257">
    <property type="entry name" value="PROKAR_LIPOPROTEIN"/>
    <property type="match status" value="1"/>
</dbReference>
<keyword evidence="1" id="KW-0732">Signal</keyword>
<protein>
    <recommendedName>
        <fullName evidence="2">DNA/RNA non-specific endonuclease/pyrophosphatase/phosphodiesterase domain-containing protein</fullName>
    </recommendedName>
</protein>
<reference evidence="3 4" key="1">
    <citation type="submission" date="2014-11" db="EMBL/GenBank/DDBJ databases">
        <title>Genome sequence and analysis of novel Kurthia sp.</title>
        <authorList>
            <person name="Lawson J.N."/>
            <person name="Gonzalez J.E."/>
            <person name="Rinauldi L."/>
            <person name="Xuan Z."/>
            <person name="Firman A."/>
            <person name="Shaddox L."/>
            <person name="Trudeau A."/>
            <person name="Shah S."/>
            <person name="Reiman D."/>
        </authorList>
    </citation>
    <scope>NUCLEOTIDE SEQUENCE [LARGE SCALE GENOMIC DNA]</scope>
    <source>
        <strain evidence="3 4">3B1D</strain>
    </source>
</reference>
<dbReference type="Proteomes" id="UP000288623">
    <property type="component" value="Unassembled WGS sequence"/>
</dbReference>
<comment type="caution">
    <text evidence="3">The sequence shown here is derived from an EMBL/GenBank/DDBJ whole genome shotgun (WGS) entry which is preliminary data.</text>
</comment>
<sequence length="287" mass="31631">MKKLKKSLLAVASLFFAASLLAACDVNSVLDAATEILDDSSTKDSKTSANHDNLINYNDETDKYNENVVVLKSEDALTDDQQQFVDKTDGSPDYQVDSEGKPTEATMVVTYDRVHAHSSDVIARPAFRSATHIAGEYVDGVYNAEKGVWYSPSKAKLNNKILQLDGYRGYLYNKSHLLAWSLGGDMEAHNLILGTRSQNVGTNKSKEAGGMSYLETKVRKAIYANHQAKIFYQATPIYKANEIMPRGVLIRAYSINDAGKTLNETAYTINTQSGVTIDYTNGTFTTH</sequence>
<dbReference type="Pfam" id="PF01223">
    <property type="entry name" value="Endonuclease_NS"/>
    <property type="match status" value="1"/>
</dbReference>
<dbReference type="Gene3D" id="3.40.570.10">
    <property type="entry name" value="Extracellular Endonuclease, subunit A"/>
    <property type="match status" value="1"/>
</dbReference>